<sequence length="337" mass="38445">MLLSLVVIPLFLKQVNPREHVNAIFVTINEEIPTTKKEGMIMVEGSYKGRRKLTNANYKPKIPFQDTLFIKIFGQLKIKLPLCDLLFQVPKNGRQIASKLKASSMKWMPLRLLEEEKQTKHSDFQRLSLAAWKWVADRESLKIVIEKLFDESFIKHFKLQCLFGELGWLPFLLISGKFYQDLVRKFYANMLHKMDKDLEIIISTGVRIILTRECLASILGTPDEGTSVTVDSNKKTIDENLGWSYNAACDRFWPHLMDRCISSTVAISPLFFLVPLLIFSGTLFFKREAGKVMFALLTSIFLISFTIAPPSLSLPCLYTLCVILGVTTPKPTCIVTL</sequence>
<accession>A0ACC0BTP6</accession>
<evidence type="ECO:0000313" key="1">
    <source>
        <dbReference type="EMBL" id="KAI5676005.1"/>
    </source>
</evidence>
<proteinExistence type="predicted"/>
<evidence type="ECO:0000313" key="2">
    <source>
        <dbReference type="Proteomes" id="UP001060085"/>
    </source>
</evidence>
<comment type="caution">
    <text evidence="1">The sequence shown here is derived from an EMBL/GenBank/DDBJ whole genome shotgun (WGS) entry which is preliminary data.</text>
</comment>
<dbReference type="EMBL" id="CM044702">
    <property type="protein sequence ID" value="KAI5676005.1"/>
    <property type="molecule type" value="Genomic_DNA"/>
</dbReference>
<protein>
    <submittedName>
        <fullName evidence="1">Uncharacterized protein</fullName>
    </submittedName>
</protein>
<name>A0ACC0BTP6_CATRO</name>
<keyword evidence="2" id="KW-1185">Reference proteome</keyword>
<organism evidence="1 2">
    <name type="scientific">Catharanthus roseus</name>
    <name type="common">Madagascar periwinkle</name>
    <name type="synonym">Vinca rosea</name>
    <dbReference type="NCBI Taxonomy" id="4058"/>
    <lineage>
        <taxon>Eukaryota</taxon>
        <taxon>Viridiplantae</taxon>
        <taxon>Streptophyta</taxon>
        <taxon>Embryophyta</taxon>
        <taxon>Tracheophyta</taxon>
        <taxon>Spermatophyta</taxon>
        <taxon>Magnoliopsida</taxon>
        <taxon>eudicotyledons</taxon>
        <taxon>Gunneridae</taxon>
        <taxon>Pentapetalae</taxon>
        <taxon>asterids</taxon>
        <taxon>lamiids</taxon>
        <taxon>Gentianales</taxon>
        <taxon>Apocynaceae</taxon>
        <taxon>Rauvolfioideae</taxon>
        <taxon>Vinceae</taxon>
        <taxon>Catharanthinae</taxon>
        <taxon>Catharanthus</taxon>
    </lineage>
</organism>
<gene>
    <name evidence="1" type="ORF">M9H77_06955</name>
</gene>
<reference evidence="2" key="1">
    <citation type="journal article" date="2023" name="Nat. Plants">
        <title>Single-cell RNA sequencing provides a high-resolution roadmap for understanding the multicellular compartmentation of specialized metabolism.</title>
        <authorList>
            <person name="Sun S."/>
            <person name="Shen X."/>
            <person name="Li Y."/>
            <person name="Li Y."/>
            <person name="Wang S."/>
            <person name="Li R."/>
            <person name="Zhang H."/>
            <person name="Shen G."/>
            <person name="Guo B."/>
            <person name="Wei J."/>
            <person name="Xu J."/>
            <person name="St-Pierre B."/>
            <person name="Chen S."/>
            <person name="Sun C."/>
        </authorList>
    </citation>
    <scope>NUCLEOTIDE SEQUENCE [LARGE SCALE GENOMIC DNA]</scope>
</reference>
<dbReference type="Proteomes" id="UP001060085">
    <property type="component" value="Linkage Group LG02"/>
</dbReference>